<keyword evidence="2" id="KW-0802">TPR repeat</keyword>
<evidence type="ECO:0000313" key="3">
    <source>
        <dbReference type="EMBL" id="RST71943.1"/>
    </source>
</evidence>
<dbReference type="Gene3D" id="1.25.40.10">
    <property type="entry name" value="Tetratricopeptide repeat domain"/>
    <property type="match status" value="1"/>
</dbReference>
<dbReference type="InterPro" id="IPR011990">
    <property type="entry name" value="TPR-like_helical_dom_sf"/>
</dbReference>
<dbReference type="RefSeq" id="WP_126044207.1">
    <property type="nucleotide sequence ID" value="NZ_RXFM01000004.1"/>
</dbReference>
<protein>
    <submittedName>
        <fullName evidence="3">Uncharacterized protein</fullName>
    </submittedName>
</protein>
<evidence type="ECO:0000256" key="2">
    <source>
        <dbReference type="ARBA" id="ARBA00022803"/>
    </source>
</evidence>
<dbReference type="OrthoDB" id="465636at2"/>
<name>A0A3R9ZKY4_9RICK</name>
<organism evidence="3 4">
    <name type="scientific">Candidatus Aquarickettsia rohweri</name>
    <dbReference type="NCBI Taxonomy" id="2602574"/>
    <lineage>
        <taxon>Bacteria</taxon>
        <taxon>Pseudomonadati</taxon>
        <taxon>Pseudomonadota</taxon>
        <taxon>Alphaproteobacteria</taxon>
        <taxon>Rickettsiales</taxon>
        <taxon>Candidatus Midichloriaceae</taxon>
        <taxon>Candidatus Aquarickettsia</taxon>
    </lineage>
</organism>
<dbReference type="Pfam" id="PF07719">
    <property type="entry name" value="TPR_2"/>
    <property type="match status" value="1"/>
</dbReference>
<gene>
    <name evidence="3" type="ORF">EIC27_00490</name>
</gene>
<sequence>MINLEKIRNFFKSLKLWKISDFKKFISELKSKINEFKIKSKNLKRTNYELGIYHFNLGNINDAIFRFKILKKFGYQSEDLEYLLGRCYFEKNKFKKARECFEKCYNKKSKFFEEIDYCLKIINDEVDKIKYVPLRIIEHKKTQQFKYYLSEFNKYINTDENIILEELKKILGDTTKVFNFNLLDLGCSNGLLAYLLRKN</sequence>
<dbReference type="SUPFAM" id="SSF48452">
    <property type="entry name" value="TPR-like"/>
    <property type="match status" value="1"/>
</dbReference>
<evidence type="ECO:0000313" key="4">
    <source>
        <dbReference type="Proteomes" id="UP000279470"/>
    </source>
</evidence>
<dbReference type="Proteomes" id="UP000279470">
    <property type="component" value="Unassembled WGS sequence"/>
</dbReference>
<keyword evidence="4" id="KW-1185">Reference proteome</keyword>
<accession>A0A3R9ZKY4</accession>
<proteinExistence type="predicted"/>
<dbReference type="InterPro" id="IPR013105">
    <property type="entry name" value="TPR_2"/>
</dbReference>
<comment type="caution">
    <text evidence="3">The sequence shown here is derived from an EMBL/GenBank/DDBJ whole genome shotgun (WGS) entry which is preliminary data.</text>
</comment>
<dbReference type="AlphaFoldDB" id="A0A3R9ZKY4"/>
<evidence type="ECO:0000256" key="1">
    <source>
        <dbReference type="ARBA" id="ARBA00022737"/>
    </source>
</evidence>
<reference evidence="4" key="1">
    <citation type="submission" date="2018-11" db="EMBL/GenBank/DDBJ databases">
        <title>Phylogenetic, genomic, and biogeographic characterization of a novel and ubiquitous marine invertebrate-associated Rickettsiales parasite, Candidatus Marinoinvertebrata rohwerii, gen. nov., sp. nov.</title>
        <authorList>
            <person name="Klinges J.G."/>
            <person name="Rosales S.M."/>
            <person name="Mcminds R."/>
            <person name="Shaver E.C."/>
            <person name="Shantz A."/>
            <person name="Peters E.C."/>
            <person name="Burkepile D.E."/>
            <person name="Silliman B.R."/>
            <person name="Vega Thurber R.L."/>
        </authorList>
    </citation>
    <scope>NUCLEOTIDE SEQUENCE [LARGE SCALE GENOMIC DNA]</scope>
    <source>
        <strain evidence="4">a_cerv_44</strain>
    </source>
</reference>
<keyword evidence="1" id="KW-0677">Repeat</keyword>
<dbReference type="EMBL" id="RXFM01000004">
    <property type="protein sequence ID" value="RST71943.1"/>
    <property type="molecule type" value="Genomic_DNA"/>
</dbReference>